<dbReference type="InterPro" id="IPR018573">
    <property type="entry name" value="Restrct_endonuc_II_AlwI"/>
</dbReference>
<dbReference type="RefSeq" id="WP_152308163.1">
    <property type="nucleotide sequence ID" value="NZ_CP043617.1"/>
</dbReference>
<keyword evidence="2" id="KW-1185">Reference proteome</keyword>
<evidence type="ECO:0000313" key="2">
    <source>
        <dbReference type="Proteomes" id="UP000326944"/>
    </source>
</evidence>
<evidence type="ECO:0000313" key="1">
    <source>
        <dbReference type="EMBL" id="QFR50215.1"/>
    </source>
</evidence>
<name>A0A5P8P3F9_9BACT</name>
<reference evidence="1 2" key="1">
    <citation type="submission" date="2019-09" db="EMBL/GenBank/DDBJ databases">
        <title>Sulfurimonas gotlandica sp. nov., a chemoautotrophic and psychrotolerant epsilonproteobacterium isolated from a pelagic redoxcline, and an emended description of the genus Sulfurimonas.</title>
        <authorList>
            <person name="Wang S."/>
            <person name="Jiang L."/>
            <person name="Shao S."/>
        </authorList>
    </citation>
    <scope>NUCLEOTIDE SEQUENCE [LARGE SCALE GENOMIC DNA]</scope>
    <source>
        <strain evidence="1 2">GYSZ_1</strain>
    </source>
</reference>
<dbReference type="Gene3D" id="3.40.91.50">
    <property type="match status" value="1"/>
</dbReference>
<dbReference type="AlphaFoldDB" id="A0A5P8P3F9"/>
<dbReference type="CDD" id="cd22316">
    <property type="entry name" value="BspD6I-like"/>
    <property type="match status" value="1"/>
</dbReference>
<dbReference type="GO" id="GO:0004519">
    <property type="term" value="F:endonuclease activity"/>
    <property type="evidence" value="ECO:0007669"/>
    <property type="project" value="UniProtKB-KW"/>
</dbReference>
<dbReference type="OrthoDB" id="5314016at2"/>
<dbReference type="KEGG" id="sulg:FJR48_10930"/>
<sequence length="605" mass="71744">MKKVWSISTTLRNPERLRNFLITLKEMQGCIWNKDAQLEFQIRLIKNRYYGYGNTQFYNGLSSEHIDLLEDINKKISMEDAKDIFESKNYVGASMRGRNSYKTLEKMGLATIKDRKIKITSLGEYLLSDNYDLGELFFRSFLKWQYPNPVDREFSDNTIYDLKPFILTLHLIKRVNELCSEKGLKEKGISRVEFEIFAQTLTHYKELDSQAEQLLEFRQRTESIKEYKLKKEFIEAFKEQFLYDFVNIENLSDYADNTIRYFRLTRLIYIRGGGYYIDLEPRRKVEIETLLKTYDGSAEKFTKDEYIDYISNINLPQLPWENAKNLNEIYNDLVRDIDKIFRENNLSKKSHTLFLASVKLREPSLTLKQFEEQEINRLREYRKLLLKQVLKIQLQDISKIDETIDSLKNIRTLDLKPSIALEKYITMALNIINDAKEIKPNSLLGDDGDFIFTAPANKPDIECYYESFNSICEVTMLTGRDQWHNEGQPVMRHFRDFEDKSSKENYCIFVAPQMHRDTINTFWFSLKYEYEGKKQKIIPLTITQIIDILEYIKLLKEDNKGFVHIRFQSFLESVVELKDDENINSSDEWLRAIPNIVKNFTDGKL</sequence>
<dbReference type="EMBL" id="CP043617">
    <property type="protein sequence ID" value="QFR50215.1"/>
    <property type="molecule type" value="Genomic_DNA"/>
</dbReference>
<accession>A0A5P8P3F9</accession>
<protein>
    <submittedName>
        <fullName evidence="1">AlwI family type II restriction endonuclease</fullName>
    </submittedName>
</protein>
<organism evidence="1 2">
    <name type="scientific">Sulfurimonas lithotrophica</name>
    <dbReference type="NCBI Taxonomy" id="2590022"/>
    <lineage>
        <taxon>Bacteria</taxon>
        <taxon>Pseudomonadati</taxon>
        <taxon>Campylobacterota</taxon>
        <taxon>Epsilonproteobacteria</taxon>
        <taxon>Campylobacterales</taxon>
        <taxon>Sulfurimonadaceae</taxon>
        <taxon>Sulfurimonas</taxon>
    </lineage>
</organism>
<gene>
    <name evidence="1" type="ORF">FJR48_10930</name>
</gene>
<dbReference type="Pfam" id="PF09491">
    <property type="entry name" value="RE_AlwI"/>
    <property type="match status" value="1"/>
</dbReference>
<keyword evidence="1" id="KW-0255">Endonuclease</keyword>
<keyword evidence="1" id="KW-0540">Nuclease</keyword>
<keyword evidence="1" id="KW-0378">Hydrolase</keyword>
<proteinExistence type="predicted"/>
<dbReference type="REBASE" id="376470">
    <property type="entry name" value="R1.SspGYSZ1ORF10925P"/>
</dbReference>
<dbReference type="Proteomes" id="UP000326944">
    <property type="component" value="Chromosome"/>
</dbReference>